<proteinExistence type="predicted"/>
<dbReference type="EMBL" id="AJWZ01000145">
    <property type="protein sequence ID" value="EKC77750.1"/>
    <property type="molecule type" value="Genomic_DNA"/>
</dbReference>
<sequence>MGAKYLPLYALSLDLRHFALIFCFADSSDTDDYVESLTDILQSISGTLQNYYNVTLRCGIGIPVQTPATICDSYQYARQIFRNTESKDAIIAFDTDHSQENDQEFF</sequence>
<name>K1UHH2_9ZZZZ</name>
<dbReference type="AlphaFoldDB" id="K1UHH2"/>
<protein>
    <submittedName>
        <fullName evidence="1">Two-component response regulator</fullName>
    </submittedName>
</protein>
<reference evidence="1" key="1">
    <citation type="journal article" date="2013" name="Environ. Microbiol.">
        <title>Microbiota from the distal guts of lean and obese adolescents exhibit partial functional redundancy besides clear differences in community structure.</title>
        <authorList>
            <person name="Ferrer M."/>
            <person name="Ruiz A."/>
            <person name="Lanza F."/>
            <person name="Haange S.B."/>
            <person name="Oberbach A."/>
            <person name="Till H."/>
            <person name="Bargiela R."/>
            <person name="Campoy C."/>
            <person name="Segura M.T."/>
            <person name="Richter M."/>
            <person name="von Bergen M."/>
            <person name="Seifert J."/>
            <person name="Suarez A."/>
        </authorList>
    </citation>
    <scope>NUCLEOTIDE SEQUENCE</scope>
</reference>
<accession>K1UHH2</accession>
<gene>
    <name evidence="1" type="ORF">OBE_00209</name>
</gene>
<organism evidence="1">
    <name type="scientific">human gut metagenome</name>
    <dbReference type="NCBI Taxonomy" id="408170"/>
    <lineage>
        <taxon>unclassified sequences</taxon>
        <taxon>metagenomes</taxon>
        <taxon>organismal metagenomes</taxon>
    </lineage>
</organism>
<comment type="caution">
    <text evidence="1">The sequence shown here is derived from an EMBL/GenBank/DDBJ whole genome shotgun (WGS) entry which is preliminary data.</text>
</comment>
<evidence type="ECO:0000313" key="1">
    <source>
        <dbReference type="EMBL" id="EKC77750.1"/>
    </source>
</evidence>